<dbReference type="Proteomes" id="UP001152747">
    <property type="component" value="Unassembled WGS sequence"/>
</dbReference>
<name>A0A9P1II43_9PELO</name>
<sequence>MSPSFASSVYASIQVLGWDIVNICSPIIILCVNSKLRQHVSDIFWTTKPEIITPEAPVYMFNHLVSRRNTTF</sequence>
<evidence type="ECO:0000256" key="6">
    <source>
        <dbReference type="RuleBase" id="RU280813"/>
    </source>
</evidence>
<evidence type="ECO:0000256" key="5">
    <source>
        <dbReference type="ARBA" id="ARBA00023136"/>
    </source>
</evidence>
<protein>
    <recommendedName>
        <fullName evidence="6">Serpentine receptor class gamma</fullName>
    </recommendedName>
</protein>
<evidence type="ECO:0000313" key="7">
    <source>
        <dbReference type="EMBL" id="CAI5445501.1"/>
    </source>
</evidence>
<evidence type="ECO:0000256" key="1">
    <source>
        <dbReference type="ARBA" id="ARBA00004141"/>
    </source>
</evidence>
<comment type="subcellular location">
    <subcellularLocation>
        <location evidence="1">Membrane</location>
        <topology evidence="1">Multi-pass membrane protein</topology>
    </subcellularLocation>
</comment>
<accession>A0A9P1II43</accession>
<keyword evidence="8" id="KW-1185">Reference proteome</keyword>
<keyword evidence="4" id="KW-1133">Transmembrane helix</keyword>
<dbReference type="GO" id="GO:0007606">
    <property type="term" value="P:sensory perception of chemical stimulus"/>
    <property type="evidence" value="ECO:0007669"/>
    <property type="project" value="UniProtKB-UniRule"/>
</dbReference>
<comment type="similarity">
    <text evidence="2 6">Belongs to the nematode receptor-like protein srg family.</text>
</comment>
<evidence type="ECO:0000256" key="4">
    <source>
        <dbReference type="ARBA" id="ARBA00022989"/>
    </source>
</evidence>
<dbReference type="Pfam" id="PF02118">
    <property type="entry name" value="Srg"/>
    <property type="match status" value="1"/>
</dbReference>
<reference evidence="7" key="1">
    <citation type="submission" date="2022-11" db="EMBL/GenBank/DDBJ databases">
        <authorList>
            <person name="Kikuchi T."/>
        </authorList>
    </citation>
    <scope>NUCLEOTIDE SEQUENCE</scope>
    <source>
        <strain evidence="7">PS1010</strain>
    </source>
</reference>
<evidence type="ECO:0000256" key="2">
    <source>
        <dbReference type="ARBA" id="ARBA00005692"/>
    </source>
</evidence>
<evidence type="ECO:0000256" key="3">
    <source>
        <dbReference type="ARBA" id="ARBA00022692"/>
    </source>
</evidence>
<gene>
    <name evidence="7" type="ORF">CAMP_LOCUS8138</name>
</gene>
<evidence type="ECO:0000313" key="8">
    <source>
        <dbReference type="Proteomes" id="UP001152747"/>
    </source>
</evidence>
<comment type="caution">
    <text evidence="7">The sequence shown here is derived from an EMBL/GenBank/DDBJ whole genome shotgun (WGS) entry which is preliminary data.</text>
</comment>
<proteinExistence type="inferred from homology"/>
<organism evidence="7 8">
    <name type="scientific">Caenorhabditis angaria</name>
    <dbReference type="NCBI Taxonomy" id="860376"/>
    <lineage>
        <taxon>Eukaryota</taxon>
        <taxon>Metazoa</taxon>
        <taxon>Ecdysozoa</taxon>
        <taxon>Nematoda</taxon>
        <taxon>Chromadorea</taxon>
        <taxon>Rhabditida</taxon>
        <taxon>Rhabditina</taxon>
        <taxon>Rhabditomorpha</taxon>
        <taxon>Rhabditoidea</taxon>
        <taxon>Rhabditidae</taxon>
        <taxon>Peloderinae</taxon>
        <taxon>Caenorhabditis</taxon>
    </lineage>
</organism>
<dbReference type="GO" id="GO:0016020">
    <property type="term" value="C:membrane"/>
    <property type="evidence" value="ECO:0007669"/>
    <property type="project" value="UniProtKB-SubCell"/>
</dbReference>
<dbReference type="AlphaFoldDB" id="A0A9P1II43"/>
<dbReference type="GO" id="GO:0004888">
    <property type="term" value="F:transmembrane signaling receptor activity"/>
    <property type="evidence" value="ECO:0007669"/>
    <property type="project" value="InterPro"/>
</dbReference>
<dbReference type="EMBL" id="CANHGI010000003">
    <property type="protein sequence ID" value="CAI5445501.1"/>
    <property type="molecule type" value="Genomic_DNA"/>
</dbReference>
<dbReference type="InterPro" id="IPR000609">
    <property type="entry name" value="7TM_GPCR_serpentine_rcpt_Srg"/>
</dbReference>
<keyword evidence="5" id="KW-0472">Membrane</keyword>
<keyword evidence="3" id="KW-0812">Transmembrane</keyword>